<evidence type="ECO:0000313" key="2">
    <source>
        <dbReference type="EMBL" id="CAD2207539.1"/>
    </source>
</evidence>
<accession>A0A6V7Y781</accession>
<protein>
    <submittedName>
        <fullName evidence="2">Uncharacterized protein</fullName>
    </submittedName>
</protein>
<dbReference type="AlphaFoldDB" id="A0A6V7Y781"/>
<name>A0A6V7Y781_MELEN</name>
<feature type="transmembrane region" description="Helical" evidence="1">
    <location>
        <begin position="191"/>
        <end position="209"/>
    </location>
</feature>
<keyword evidence="1" id="KW-1133">Transmembrane helix</keyword>
<organism evidence="2 3">
    <name type="scientific">Meloidogyne enterolobii</name>
    <name type="common">Root-knot nematode worm</name>
    <name type="synonym">Meloidogyne mayaguensis</name>
    <dbReference type="NCBI Taxonomy" id="390850"/>
    <lineage>
        <taxon>Eukaryota</taxon>
        <taxon>Metazoa</taxon>
        <taxon>Ecdysozoa</taxon>
        <taxon>Nematoda</taxon>
        <taxon>Chromadorea</taxon>
        <taxon>Rhabditida</taxon>
        <taxon>Tylenchina</taxon>
        <taxon>Tylenchomorpha</taxon>
        <taxon>Tylenchoidea</taxon>
        <taxon>Meloidogynidae</taxon>
        <taxon>Meloidogyninae</taxon>
        <taxon>Meloidogyne</taxon>
    </lineage>
</organism>
<reference evidence="2 3" key="1">
    <citation type="submission" date="2020-08" db="EMBL/GenBank/DDBJ databases">
        <authorList>
            <person name="Koutsovoulos G."/>
            <person name="Danchin GJ E."/>
        </authorList>
    </citation>
    <scope>NUCLEOTIDE SEQUENCE [LARGE SCALE GENOMIC DNA]</scope>
</reference>
<evidence type="ECO:0000313" key="3">
    <source>
        <dbReference type="Proteomes" id="UP000580250"/>
    </source>
</evidence>
<keyword evidence="1" id="KW-0472">Membrane</keyword>
<comment type="caution">
    <text evidence="2">The sequence shown here is derived from an EMBL/GenBank/DDBJ whole genome shotgun (WGS) entry which is preliminary data.</text>
</comment>
<sequence>MDKFRQILSESQNLNERLRELITFVDKSFDGTSVLFQELNSTFSSVSNLCNSLDENKSNGFNFSKSINSNLILLQQRNNSLETTCENLSSILLEKQYLIGTSGNNDYTNKFAKEFNEIKEELRKLKNRFGNHFFNSFVVNIAQNNVTTSFENSPSTKSSPTSLLVNSSTQSNFLTKSEHQTISSSSFWRSYLLMCLIGLFTSFAILLYMNSRDGVDFRWSFGPQLHYQNGRPPI</sequence>
<evidence type="ECO:0000256" key="1">
    <source>
        <dbReference type="SAM" id="Phobius"/>
    </source>
</evidence>
<proteinExistence type="predicted"/>
<keyword evidence="1" id="KW-0812">Transmembrane</keyword>
<dbReference type="OrthoDB" id="5805552at2759"/>
<dbReference type="EMBL" id="CAJEWN010003403">
    <property type="protein sequence ID" value="CAD2207539.1"/>
    <property type="molecule type" value="Genomic_DNA"/>
</dbReference>
<gene>
    <name evidence="2" type="ORF">MENT_LOCUS61484</name>
</gene>
<dbReference type="Proteomes" id="UP000580250">
    <property type="component" value="Unassembled WGS sequence"/>
</dbReference>